<evidence type="ECO:0000313" key="2">
    <source>
        <dbReference type="EMBL" id="MBM6940765.1"/>
    </source>
</evidence>
<dbReference type="Pfam" id="PF00583">
    <property type="entry name" value="Acetyltransf_1"/>
    <property type="match status" value="1"/>
</dbReference>
<dbReference type="EMBL" id="JACJKU010000035">
    <property type="protein sequence ID" value="MBM6940765.1"/>
    <property type="molecule type" value="Genomic_DNA"/>
</dbReference>
<feature type="domain" description="N-acetyltransferase" evidence="1">
    <location>
        <begin position="1"/>
        <end position="93"/>
    </location>
</feature>
<evidence type="ECO:0000313" key="3">
    <source>
        <dbReference type="Proteomes" id="UP000785625"/>
    </source>
</evidence>
<dbReference type="SUPFAM" id="SSF55729">
    <property type="entry name" value="Acyl-CoA N-acyltransferases (Nat)"/>
    <property type="match status" value="1"/>
</dbReference>
<dbReference type="InterPro" id="IPR000182">
    <property type="entry name" value="GNAT_dom"/>
</dbReference>
<accession>A0ABS2GWV4</accession>
<proteinExistence type="predicted"/>
<evidence type="ECO:0000259" key="1">
    <source>
        <dbReference type="PROSITE" id="PS51186"/>
    </source>
</evidence>
<sequence length="93" mass="10135">MGTSSADSKIAVLHLFAVDKEFRGHGIAQATLRAIINQAQQNGQTVIHLDIIDPNLPAEKAYLKAGFHINNAQIIDYDNLGPTPAKLFELLLN</sequence>
<dbReference type="RefSeq" id="WP_204785071.1">
    <property type="nucleotide sequence ID" value="NZ_JACJKU010000035.1"/>
</dbReference>
<dbReference type="InterPro" id="IPR016181">
    <property type="entry name" value="Acyl_CoA_acyltransferase"/>
</dbReference>
<reference evidence="2 3" key="1">
    <citation type="journal article" date="2021" name="Sci. Rep.">
        <title>The distribution of antibiotic resistance genes in chicken gut microbiota commensals.</title>
        <authorList>
            <person name="Juricova H."/>
            <person name="Matiasovicova J."/>
            <person name="Kubasova T."/>
            <person name="Cejkova D."/>
            <person name="Rychlik I."/>
        </authorList>
    </citation>
    <scope>NUCLEOTIDE SEQUENCE [LARGE SCALE GENOMIC DNA]</scope>
    <source>
        <strain evidence="2 3">An574</strain>
    </source>
</reference>
<dbReference type="CDD" id="cd04301">
    <property type="entry name" value="NAT_SF"/>
    <property type="match status" value="1"/>
</dbReference>
<protein>
    <submittedName>
        <fullName evidence="2">GNAT family N-acetyltransferase</fullName>
    </submittedName>
</protein>
<organism evidence="2 3">
    <name type="scientific">Limosilactobacillus coleohominis</name>
    <dbReference type="NCBI Taxonomy" id="181675"/>
    <lineage>
        <taxon>Bacteria</taxon>
        <taxon>Bacillati</taxon>
        <taxon>Bacillota</taxon>
        <taxon>Bacilli</taxon>
        <taxon>Lactobacillales</taxon>
        <taxon>Lactobacillaceae</taxon>
        <taxon>Limosilactobacillus</taxon>
    </lineage>
</organism>
<keyword evidence="3" id="KW-1185">Reference proteome</keyword>
<gene>
    <name evidence="2" type="ORF">H5975_04585</name>
</gene>
<name>A0ABS2GWV4_9LACO</name>
<comment type="caution">
    <text evidence="2">The sequence shown here is derived from an EMBL/GenBank/DDBJ whole genome shotgun (WGS) entry which is preliminary data.</text>
</comment>
<dbReference type="Gene3D" id="3.40.630.30">
    <property type="match status" value="1"/>
</dbReference>
<dbReference type="Proteomes" id="UP000785625">
    <property type="component" value="Unassembled WGS sequence"/>
</dbReference>
<dbReference type="PROSITE" id="PS51186">
    <property type="entry name" value="GNAT"/>
    <property type="match status" value="1"/>
</dbReference>